<evidence type="ECO:0000313" key="3">
    <source>
        <dbReference type="Proteomes" id="UP000050872"/>
    </source>
</evidence>
<dbReference type="RefSeq" id="WP_057887912.1">
    <property type="nucleotide sequence ID" value="NZ_AZEZ01000055.1"/>
</dbReference>
<keyword evidence="3" id="KW-1185">Reference proteome</keyword>
<accession>A0A0R1QSH1</accession>
<dbReference type="PATRIC" id="fig|1423770.3.peg.200"/>
<reference evidence="2 3" key="1">
    <citation type="journal article" date="2015" name="Genome Announc.">
        <title>Expanding the biotechnology potential of lactobacilli through comparative genomics of 213 strains and associated genera.</title>
        <authorList>
            <person name="Sun Z."/>
            <person name="Harris H.M."/>
            <person name="McCann A."/>
            <person name="Guo C."/>
            <person name="Argimon S."/>
            <person name="Zhang W."/>
            <person name="Yang X."/>
            <person name="Jeffery I.B."/>
            <person name="Cooney J.C."/>
            <person name="Kagawa T.F."/>
            <person name="Liu W."/>
            <person name="Song Y."/>
            <person name="Salvetti E."/>
            <person name="Wrobel A."/>
            <person name="Rasinkangas P."/>
            <person name="Parkhill J."/>
            <person name="Rea M.C."/>
            <person name="O'Sullivan O."/>
            <person name="Ritari J."/>
            <person name="Douillard F.P."/>
            <person name="Paul Ross R."/>
            <person name="Yang R."/>
            <person name="Briner A.E."/>
            <person name="Felis G.E."/>
            <person name="de Vos W.M."/>
            <person name="Barrangou R."/>
            <person name="Klaenhammer T.R."/>
            <person name="Caufield P.W."/>
            <person name="Cui Y."/>
            <person name="Zhang H."/>
            <person name="O'Toole P.W."/>
        </authorList>
    </citation>
    <scope>NUCLEOTIDE SEQUENCE [LARGE SCALE GENOMIC DNA]</scope>
    <source>
        <strain evidence="2 3">DSM 14500</strain>
    </source>
</reference>
<dbReference type="AlphaFoldDB" id="A0A0R1QSH1"/>
<dbReference type="EMBL" id="AZEZ01000055">
    <property type="protein sequence ID" value="KRL44155.1"/>
    <property type="molecule type" value="Genomic_DNA"/>
</dbReference>
<sequence>MTFTQTDLNDFNLLGKFCSQRDITELTSQSLNNKYGFPQADVYVLFGGSILYGVDILAKAIQNKIAKKYIIVGGYGHTTATLQQTVQNAYPDIPAKNMQEAEIFAALLKKRFGLEVDFLETASTNCGNNITYLLELLKDKQIDFHSIILSQDATMQKRMAACLQKYVASDVTIINYAVYQTNLVMKQTHLAFDQKFLGLWQPERYQNLLMGEIPRLRDDKTGYGPNGKGFIAHVDIPWEILSAYERLHQKYPDLTRPGDPKYLF</sequence>
<dbReference type="Pfam" id="PF02698">
    <property type="entry name" value="DUF218"/>
    <property type="match status" value="1"/>
</dbReference>
<dbReference type="Proteomes" id="UP000050872">
    <property type="component" value="Unassembled WGS sequence"/>
</dbReference>
<dbReference type="OrthoDB" id="2216870at2"/>
<organism evidence="2 3">
    <name type="scientific">Companilactobacillus mindensis DSM 14500</name>
    <dbReference type="NCBI Taxonomy" id="1423770"/>
    <lineage>
        <taxon>Bacteria</taxon>
        <taxon>Bacillati</taxon>
        <taxon>Bacillota</taxon>
        <taxon>Bacilli</taxon>
        <taxon>Lactobacillales</taxon>
        <taxon>Lactobacillaceae</taxon>
        <taxon>Companilactobacillus</taxon>
    </lineage>
</organism>
<evidence type="ECO:0000259" key="1">
    <source>
        <dbReference type="Pfam" id="PF02698"/>
    </source>
</evidence>
<dbReference type="GO" id="GO:0005886">
    <property type="term" value="C:plasma membrane"/>
    <property type="evidence" value="ECO:0007669"/>
    <property type="project" value="TreeGrafter"/>
</dbReference>
<comment type="caution">
    <text evidence="2">The sequence shown here is derived from an EMBL/GenBank/DDBJ whole genome shotgun (WGS) entry which is preliminary data.</text>
</comment>
<dbReference type="InterPro" id="IPR014729">
    <property type="entry name" value="Rossmann-like_a/b/a_fold"/>
</dbReference>
<dbReference type="STRING" id="1423770.FD29_GL000201"/>
<dbReference type="PANTHER" id="PTHR30336">
    <property type="entry name" value="INNER MEMBRANE PROTEIN, PROBABLE PERMEASE"/>
    <property type="match status" value="1"/>
</dbReference>
<evidence type="ECO:0000313" key="2">
    <source>
        <dbReference type="EMBL" id="KRL44155.1"/>
    </source>
</evidence>
<name>A0A0R1QSH1_9LACO</name>
<protein>
    <recommendedName>
        <fullName evidence="1">DUF218 domain-containing protein</fullName>
    </recommendedName>
</protein>
<feature type="domain" description="DUF218" evidence="1">
    <location>
        <begin position="56"/>
        <end position="184"/>
    </location>
</feature>
<proteinExistence type="predicted"/>
<dbReference type="Gene3D" id="1.10.3620.10">
    <property type="entry name" value="YdcF like domain"/>
    <property type="match status" value="1"/>
</dbReference>
<dbReference type="InterPro" id="IPR051599">
    <property type="entry name" value="Cell_Envelope_Assoc"/>
</dbReference>
<gene>
    <name evidence="2" type="ORF">FD29_GL000201</name>
</gene>
<dbReference type="Gene3D" id="3.40.50.620">
    <property type="entry name" value="HUPs"/>
    <property type="match status" value="1"/>
</dbReference>
<dbReference type="InterPro" id="IPR003848">
    <property type="entry name" value="DUF218"/>
</dbReference>
<dbReference type="PANTHER" id="PTHR30336:SF20">
    <property type="entry name" value="DUF218 DOMAIN-CONTAINING PROTEIN"/>
    <property type="match status" value="1"/>
</dbReference>